<feature type="compositionally biased region" description="Basic residues" evidence="1">
    <location>
        <begin position="307"/>
        <end position="322"/>
    </location>
</feature>
<feature type="compositionally biased region" description="Polar residues" evidence="1">
    <location>
        <begin position="338"/>
        <end position="349"/>
    </location>
</feature>
<evidence type="ECO:0000313" key="3">
    <source>
        <dbReference type="Proteomes" id="UP000054359"/>
    </source>
</evidence>
<feature type="compositionally biased region" description="Basic and acidic residues" evidence="1">
    <location>
        <begin position="219"/>
        <end position="231"/>
    </location>
</feature>
<gene>
    <name evidence="2" type="ORF">X975_23420</name>
</gene>
<feature type="compositionally biased region" description="Basic and acidic residues" evidence="1">
    <location>
        <begin position="293"/>
        <end position="306"/>
    </location>
</feature>
<sequence>MEGSLNMPSTSSQNPAAMPDGFGFIVETIRAAMKPAVVFDVKGPVNTFLEKLEAHFLLYPVPEYQKVILATGALKAQASNWYKRIGKCLLGESGTSTYTYENFKLAILRAFPVVKDRAKLEAELFSKYQQRVDELSEFILRKIQVFKLLYAVHAKIDFENSTLQVTVDPVKKKSTPPPEVDLSHLTPEEQDKFREMGPASQNFSKIQEPQPCPSTTKEPSLKRRLPEERKPQPKKRPPQKKKRKNAKQQSQQQKRLRKKPPDENTTKAPPLQREPNIEKRAVEGANPQRRSLRVQEQERAILERKRGFPQKRKAPTTIRPHKVFLEERRSTKRKAAPNFQSRSSRQRIVQATVYPGMDKQTSNRLAER</sequence>
<dbReference type="AlphaFoldDB" id="A0A087U0F1"/>
<proteinExistence type="predicted"/>
<organism evidence="2 3">
    <name type="scientific">Stegodyphus mimosarum</name>
    <name type="common">African social velvet spider</name>
    <dbReference type="NCBI Taxonomy" id="407821"/>
    <lineage>
        <taxon>Eukaryota</taxon>
        <taxon>Metazoa</taxon>
        <taxon>Ecdysozoa</taxon>
        <taxon>Arthropoda</taxon>
        <taxon>Chelicerata</taxon>
        <taxon>Arachnida</taxon>
        <taxon>Araneae</taxon>
        <taxon>Araneomorphae</taxon>
        <taxon>Entelegynae</taxon>
        <taxon>Eresoidea</taxon>
        <taxon>Eresidae</taxon>
        <taxon>Stegodyphus</taxon>
    </lineage>
</organism>
<feature type="non-terminal residue" evidence="2">
    <location>
        <position position="368"/>
    </location>
</feature>
<evidence type="ECO:0000313" key="2">
    <source>
        <dbReference type="EMBL" id="KFM70840.1"/>
    </source>
</evidence>
<name>A0A087U0F1_STEMI</name>
<feature type="compositionally biased region" description="Polar residues" evidence="1">
    <location>
        <begin position="201"/>
        <end position="218"/>
    </location>
</feature>
<keyword evidence="3" id="KW-1185">Reference proteome</keyword>
<evidence type="ECO:0000256" key="1">
    <source>
        <dbReference type="SAM" id="MobiDB-lite"/>
    </source>
</evidence>
<dbReference type="OrthoDB" id="6782628at2759"/>
<accession>A0A087U0F1</accession>
<feature type="compositionally biased region" description="Polar residues" evidence="1">
    <location>
        <begin position="359"/>
        <end position="368"/>
    </location>
</feature>
<protein>
    <submittedName>
        <fullName evidence="2">Uncharacterized protein</fullName>
    </submittedName>
</protein>
<feature type="compositionally biased region" description="Basic residues" evidence="1">
    <location>
        <begin position="232"/>
        <end position="246"/>
    </location>
</feature>
<feature type="region of interest" description="Disordered" evidence="1">
    <location>
        <begin position="201"/>
        <end position="368"/>
    </location>
</feature>
<reference evidence="2 3" key="1">
    <citation type="submission" date="2013-11" db="EMBL/GenBank/DDBJ databases">
        <title>Genome sequencing of Stegodyphus mimosarum.</title>
        <authorList>
            <person name="Bechsgaard J."/>
        </authorList>
    </citation>
    <scope>NUCLEOTIDE SEQUENCE [LARGE SCALE GENOMIC DNA]</scope>
</reference>
<dbReference type="EMBL" id="KK117577">
    <property type="protein sequence ID" value="KFM70840.1"/>
    <property type="molecule type" value="Genomic_DNA"/>
</dbReference>
<dbReference type="Proteomes" id="UP000054359">
    <property type="component" value="Unassembled WGS sequence"/>
</dbReference>